<sequence>MDIINCKICFHSYDELEHRPRTLGCGHYFCEQCIDIVISSGIPKCPVCQQTITIKTASEATVNFALEELVQNVKTLDVNSNSAKEETPMPILGLCSKHSTCRLNFVCMTHNMRVCRDCTVIDHKLDKCHVISFQEEIEIKRKNTLSNIDLLLKSLIYTKGSLESHIESKGSEIVLLESKLEEIQKQVIQYQHTIENMKKSELSAQNILSKIKIKQKELQKSKSNLQEITSLPELMTSIDDPIKNINEVHIWEDDIRNEYNLISTVYILTLIKKFPIGVYATENAGGFNRSARILEINGKVHLLALQKQIPPRDAYSLPMPLLDTMYSNPEVFISLSYNGSYLGTVIFRLANSEHGRYFRNICCGTYGPSYKGVQLTLVTPDRSSNPDRVHNNIFDKTANGVFAQTLIDDLKCIGCSHHINEDGTVNNDILVTNEERECMMPGNVYAFGNGGFIIPQAVSTLQMIPIGEIIHGTMEVVQFARSKLSQRHSHQSQNNIEIIHGTMEVVQAARSKLSQRHSHQSQNNLVINEVGMVLSNQE</sequence>
<dbReference type="GO" id="GO:0008270">
    <property type="term" value="F:zinc ion binding"/>
    <property type="evidence" value="ECO:0007669"/>
    <property type="project" value="UniProtKB-KW"/>
</dbReference>
<dbReference type="InterPro" id="IPR049440">
    <property type="entry name" value="TRAF3/5_RING"/>
</dbReference>
<feature type="coiled-coil region" evidence="5">
    <location>
        <begin position="166"/>
        <end position="200"/>
    </location>
</feature>
<dbReference type="PANTHER" id="PTHR25462:SF299">
    <property type="entry name" value="E3 UBIQUITIN-PROTEIN LIGASE TRIM56"/>
    <property type="match status" value="1"/>
</dbReference>
<feature type="domain" description="RING-type" evidence="6">
    <location>
        <begin position="6"/>
        <end position="49"/>
    </location>
</feature>
<keyword evidence="9" id="KW-1185">Reference proteome</keyword>
<dbReference type="GO" id="GO:0045087">
    <property type="term" value="P:innate immune response"/>
    <property type="evidence" value="ECO:0007669"/>
    <property type="project" value="TreeGrafter"/>
</dbReference>
<evidence type="ECO:0000256" key="5">
    <source>
        <dbReference type="SAM" id="Coils"/>
    </source>
</evidence>
<organism evidence="7 9">
    <name type="scientific">Meganyctiphanes norvegica</name>
    <name type="common">Northern krill</name>
    <name type="synonym">Thysanopoda norvegica</name>
    <dbReference type="NCBI Taxonomy" id="48144"/>
    <lineage>
        <taxon>Eukaryota</taxon>
        <taxon>Metazoa</taxon>
        <taxon>Ecdysozoa</taxon>
        <taxon>Arthropoda</taxon>
        <taxon>Crustacea</taxon>
        <taxon>Multicrustacea</taxon>
        <taxon>Malacostraca</taxon>
        <taxon>Eumalacostraca</taxon>
        <taxon>Eucarida</taxon>
        <taxon>Euphausiacea</taxon>
        <taxon>Euphausiidae</taxon>
        <taxon>Meganyctiphanes</taxon>
    </lineage>
</organism>
<dbReference type="InterPro" id="IPR017907">
    <property type="entry name" value="Znf_RING_CS"/>
</dbReference>
<comment type="caution">
    <text evidence="7">The sequence shown here is derived from an EMBL/GenBank/DDBJ whole genome shotgun (WGS) entry which is preliminary data.</text>
</comment>
<dbReference type="GO" id="GO:0060340">
    <property type="term" value="P:positive regulation of type I interferon-mediated signaling pathway"/>
    <property type="evidence" value="ECO:0007669"/>
    <property type="project" value="TreeGrafter"/>
</dbReference>
<evidence type="ECO:0000256" key="3">
    <source>
        <dbReference type="ARBA" id="ARBA00022833"/>
    </source>
</evidence>
<proteinExistence type="predicted"/>
<evidence type="ECO:0000256" key="4">
    <source>
        <dbReference type="PROSITE-ProRule" id="PRU00175"/>
    </source>
</evidence>
<dbReference type="Proteomes" id="UP001497623">
    <property type="component" value="Unassembled WGS sequence"/>
</dbReference>
<dbReference type="SUPFAM" id="SSF57845">
    <property type="entry name" value="B-box zinc-binding domain"/>
    <property type="match status" value="1"/>
</dbReference>
<reference evidence="7 9" key="1">
    <citation type="submission" date="2024-05" db="EMBL/GenBank/DDBJ databases">
        <authorList>
            <person name="Wallberg A."/>
        </authorList>
    </citation>
    <scope>NUCLEOTIDE SEQUENCE [LARGE SCALE GENOMIC DNA]</scope>
</reference>
<accession>A0AAV2QYU5</accession>
<keyword evidence="5" id="KW-0175">Coiled coil</keyword>
<dbReference type="GO" id="GO:0061630">
    <property type="term" value="F:ubiquitin protein ligase activity"/>
    <property type="evidence" value="ECO:0007669"/>
    <property type="project" value="TreeGrafter"/>
</dbReference>
<dbReference type="InterPro" id="IPR001841">
    <property type="entry name" value="Znf_RING"/>
</dbReference>
<evidence type="ECO:0000256" key="2">
    <source>
        <dbReference type="ARBA" id="ARBA00022771"/>
    </source>
</evidence>
<dbReference type="EMBL" id="CAXKWB010012150">
    <property type="protein sequence ID" value="CAL4103503.1"/>
    <property type="molecule type" value="Genomic_DNA"/>
</dbReference>
<keyword evidence="3" id="KW-0862">Zinc</keyword>
<evidence type="ECO:0000256" key="1">
    <source>
        <dbReference type="ARBA" id="ARBA00022723"/>
    </source>
</evidence>
<dbReference type="SMART" id="SM00184">
    <property type="entry name" value="RING"/>
    <property type="match status" value="1"/>
</dbReference>
<name>A0AAV2QYU5_MEGNR</name>
<dbReference type="Pfam" id="PF21363">
    <property type="entry name" value="TRAF3_RING"/>
    <property type="match status" value="1"/>
</dbReference>
<gene>
    <name evidence="7" type="ORF">MNOR_LOCUS17576</name>
    <name evidence="8" type="ORF">MNOR_LOCUS17577</name>
</gene>
<dbReference type="PANTHER" id="PTHR25462">
    <property type="entry name" value="BONUS, ISOFORM C-RELATED"/>
    <property type="match status" value="1"/>
</dbReference>
<dbReference type="InterPro" id="IPR047153">
    <property type="entry name" value="TRIM45/56/19-like"/>
</dbReference>
<dbReference type="PROSITE" id="PS50089">
    <property type="entry name" value="ZF_RING_2"/>
    <property type="match status" value="1"/>
</dbReference>
<dbReference type="GO" id="GO:0005654">
    <property type="term" value="C:nucleoplasm"/>
    <property type="evidence" value="ECO:0007669"/>
    <property type="project" value="TreeGrafter"/>
</dbReference>
<dbReference type="SUPFAM" id="SSF57850">
    <property type="entry name" value="RING/U-box"/>
    <property type="match status" value="1"/>
</dbReference>
<evidence type="ECO:0000313" key="9">
    <source>
        <dbReference type="Proteomes" id="UP001497623"/>
    </source>
</evidence>
<protein>
    <recommendedName>
        <fullName evidence="6">RING-type domain-containing protein</fullName>
    </recommendedName>
</protein>
<dbReference type="PROSITE" id="PS00518">
    <property type="entry name" value="ZF_RING_1"/>
    <property type="match status" value="1"/>
</dbReference>
<dbReference type="EMBL" id="CAXKWB010012150">
    <property type="protein sequence ID" value="CAL4103500.1"/>
    <property type="molecule type" value="Genomic_DNA"/>
</dbReference>
<dbReference type="Gene3D" id="3.30.40.10">
    <property type="entry name" value="Zinc/RING finger domain, C3HC4 (zinc finger)"/>
    <property type="match status" value="1"/>
</dbReference>
<keyword evidence="1" id="KW-0479">Metal-binding</keyword>
<dbReference type="AlphaFoldDB" id="A0AAV2QYU5"/>
<evidence type="ECO:0000313" key="7">
    <source>
        <dbReference type="EMBL" id="CAL4103500.1"/>
    </source>
</evidence>
<evidence type="ECO:0000259" key="6">
    <source>
        <dbReference type="PROSITE" id="PS50089"/>
    </source>
</evidence>
<keyword evidence="2 4" id="KW-0863">Zinc-finger</keyword>
<evidence type="ECO:0000313" key="8">
    <source>
        <dbReference type="EMBL" id="CAL4103503.1"/>
    </source>
</evidence>
<dbReference type="InterPro" id="IPR013083">
    <property type="entry name" value="Znf_RING/FYVE/PHD"/>
</dbReference>